<dbReference type="InParanoid" id="A0A0D0AAT8"/>
<reference evidence="2" key="2">
    <citation type="submission" date="2015-01" db="EMBL/GenBank/DDBJ databases">
        <title>Evolutionary Origins and Diversification of the Mycorrhizal Mutualists.</title>
        <authorList>
            <consortium name="DOE Joint Genome Institute"/>
            <consortium name="Mycorrhizal Genomics Consortium"/>
            <person name="Kohler A."/>
            <person name="Kuo A."/>
            <person name="Nagy L.G."/>
            <person name="Floudas D."/>
            <person name="Copeland A."/>
            <person name="Barry K.W."/>
            <person name="Cichocki N."/>
            <person name="Veneault-Fourrey C."/>
            <person name="LaButti K."/>
            <person name="Lindquist E.A."/>
            <person name="Lipzen A."/>
            <person name="Lundell T."/>
            <person name="Morin E."/>
            <person name="Murat C."/>
            <person name="Riley R."/>
            <person name="Ohm R."/>
            <person name="Sun H."/>
            <person name="Tunlid A."/>
            <person name="Henrissat B."/>
            <person name="Grigoriev I.V."/>
            <person name="Hibbett D.S."/>
            <person name="Martin F."/>
        </authorList>
    </citation>
    <scope>NUCLEOTIDE SEQUENCE [LARGE SCALE GENOMIC DNA]</scope>
    <source>
        <strain evidence="2">UH-Slu-Lm8-n1</strain>
    </source>
</reference>
<sequence length="101" mass="10783">MGDAFSYADTIIACWLMTVNECYRRMNGPGSVLGIGRNGPKSLQMSSRSVQSASEFLKTRACVASRLKPSPSQSAPSQLTLVQCTGAGTVKEPYFSWAVGS</sequence>
<keyword evidence="2" id="KW-1185">Reference proteome</keyword>
<evidence type="ECO:0000313" key="2">
    <source>
        <dbReference type="Proteomes" id="UP000054485"/>
    </source>
</evidence>
<dbReference type="Proteomes" id="UP000054485">
    <property type="component" value="Unassembled WGS sequence"/>
</dbReference>
<proteinExistence type="predicted"/>
<dbReference type="AlphaFoldDB" id="A0A0D0AAT8"/>
<gene>
    <name evidence="1" type="ORF">CY34DRAFT_592903</name>
</gene>
<organism evidence="1 2">
    <name type="scientific">Suillus luteus UH-Slu-Lm8-n1</name>
    <dbReference type="NCBI Taxonomy" id="930992"/>
    <lineage>
        <taxon>Eukaryota</taxon>
        <taxon>Fungi</taxon>
        <taxon>Dikarya</taxon>
        <taxon>Basidiomycota</taxon>
        <taxon>Agaricomycotina</taxon>
        <taxon>Agaricomycetes</taxon>
        <taxon>Agaricomycetidae</taxon>
        <taxon>Boletales</taxon>
        <taxon>Suillineae</taxon>
        <taxon>Suillaceae</taxon>
        <taxon>Suillus</taxon>
    </lineage>
</organism>
<dbReference type="EMBL" id="KN835649">
    <property type="protein sequence ID" value="KIK35219.1"/>
    <property type="molecule type" value="Genomic_DNA"/>
</dbReference>
<accession>A0A0D0AAT8</accession>
<protein>
    <submittedName>
        <fullName evidence="1">Unplaced genomic scaffold CY34scaffold_518, whole genome shotgun sequence</fullName>
    </submittedName>
</protein>
<evidence type="ECO:0000313" key="1">
    <source>
        <dbReference type="EMBL" id="KIK35219.1"/>
    </source>
</evidence>
<name>A0A0D0AAT8_9AGAM</name>
<reference evidence="1 2" key="1">
    <citation type="submission" date="2014-04" db="EMBL/GenBank/DDBJ databases">
        <authorList>
            <consortium name="DOE Joint Genome Institute"/>
            <person name="Kuo A."/>
            <person name="Ruytinx J."/>
            <person name="Rineau F."/>
            <person name="Colpaert J."/>
            <person name="Kohler A."/>
            <person name="Nagy L.G."/>
            <person name="Floudas D."/>
            <person name="Copeland A."/>
            <person name="Barry K.W."/>
            <person name="Cichocki N."/>
            <person name="Veneault-Fourrey C."/>
            <person name="LaButti K."/>
            <person name="Lindquist E.A."/>
            <person name="Lipzen A."/>
            <person name="Lundell T."/>
            <person name="Morin E."/>
            <person name="Murat C."/>
            <person name="Sun H."/>
            <person name="Tunlid A."/>
            <person name="Henrissat B."/>
            <person name="Grigoriev I.V."/>
            <person name="Hibbett D.S."/>
            <person name="Martin F."/>
            <person name="Nordberg H.P."/>
            <person name="Cantor M.N."/>
            <person name="Hua S.X."/>
        </authorList>
    </citation>
    <scope>NUCLEOTIDE SEQUENCE [LARGE SCALE GENOMIC DNA]</scope>
    <source>
        <strain evidence="1 2">UH-Slu-Lm8-n1</strain>
    </source>
</reference>
<dbReference type="HOGENOM" id="CLU_2293555_0_0_1"/>